<evidence type="ECO:0000259" key="1">
    <source>
        <dbReference type="Pfam" id="PF01909"/>
    </source>
</evidence>
<organism evidence="2">
    <name type="scientific">Archaeoglobus fulgidus</name>
    <dbReference type="NCBI Taxonomy" id="2234"/>
    <lineage>
        <taxon>Archaea</taxon>
        <taxon>Methanobacteriati</taxon>
        <taxon>Methanobacteriota</taxon>
        <taxon>Archaeoglobi</taxon>
        <taxon>Archaeoglobales</taxon>
        <taxon>Archaeoglobaceae</taxon>
        <taxon>Archaeoglobus</taxon>
    </lineage>
</organism>
<dbReference type="Gene3D" id="3.30.460.10">
    <property type="entry name" value="Beta Polymerase, domain 2"/>
    <property type="match status" value="1"/>
</dbReference>
<dbReference type="Pfam" id="PF01909">
    <property type="entry name" value="NTP_transf_2"/>
    <property type="match status" value="1"/>
</dbReference>
<dbReference type="AlphaFoldDB" id="A0A7J3M2S4"/>
<dbReference type="InterPro" id="IPR002934">
    <property type="entry name" value="Polymerase_NTP_transf_dom"/>
</dbReference>
<reference evidence="2" key="1">
    <citation type="journal article" date="2020" name="mSystems">
        <title>Genome- and Community-Level Interaction Insights into Carbon Utilization and Element Cycling Functions of Hydrothermarchaeota in Hydrothermal Sediment.</title>
        <authorList>
            <person name="Zhou Z."/>
            <person name="Liu Y."/>
            <person name="Xu W."/>
            <person name="Pan J."/>
            <person name="Luo Z.H."/>
            <person name="Li M."/>
        </authorList>
    </citation>
    <scope>NUCLEOTIDE SEQUENCE [LARGE SCALE GENOMIC DNA]</scope>
    <source>
        <strain evidence="2">SpSt-587</strain>
    </source>
</reference>
<name>A0A7J3M2S4_ARCFL</name>
<dbReference type="EMBL" id="DSYZ01000122">
    <property type="protein sequence ID" value="HGT83332.1"/>
    <property type="molecule type" value="Genomic_DNA"/>
</dbReference>
<sequence length="224" mass="25974">MSDVEVVYEKERWNTLRAKRRKAKCLMKMLAEQGIPSIIYGSIARGDVKEKSDVDIFIPQLLPSFRVELALDGVEIVERRIVQATPSYAIKGEIVIDEETTVSFPLVKMRDREMDFYRFGGCIDYEEVLENKRVPGVDKRLMLIFPTENGHREISIREMHPSVVAKILDVSIDIVLERIRVLERRREIGRTGIYLCEKIHSGESFESVLREIALRDPAVRRRLD</sequence>
<dbReference type="PIRSF" id="PIRSF005928">
    <property type="entry name" value="Nucleotidltrnsf"/>
    <property type="match status" value="1"/>
</dbReference>
<evidence type="ECO:0000313" key="2">
    <source>
        <dbReference type="EMBL" id="HGT83332.1"/>
    </source>
</evidence>
<dbReference type="InterPro" id="IPR009185">
    <property type="entry name" value="Nucleotidl_trans"/>
</dbReference>
<keyword evidence="2" id="KW-0808">Transferase</keyword>
<dbReference type="GO" id="GO:0016779">
    <property type="term" value="F:nucleotidyltransferase activity"/>
    <property type="evidence" value="ECO:0007669"/>
    <property type="project" value="InterPro"/>
</dbReference>
<dbReference type="InterPro" id="IPR043519">
    <property type="entry name" value="NT_sf"/>
</dbReference>
<dbReference type="SUPFAM" id="SSF81301">
    <property type="entry name" value="Nucleotidyltransferase"/>
    <property type="match status" value="1"/>
</dbReference>
<proteinExistence type="predicted"/>
<comment type="caution">
    <text evidence="2">The sequence shown here is derived from an EMBL/GenBank/DDBJ whole genome shotgun (WGS) entry which is preliminary data.</text>
</comment>
<gene>
    <name evidence="2" type="ORF">ENT52_06360</name>
</gene>
<protein>
    <submittedName>
        <fullName evidence="2">Nucleotidyltransferase</fullName>
    </submittedName>
</protein>
<feature type="domain" description="Polymerase nucleotidyl transferase" evidence="1">
    <location>
        <begin position="38"/>
        <end position="94"/>
    </location>
</feature>
<accession>A0A7J3M2S4</accession>